<dbReference type="InterPro" id="IPR050090">
    <property type="entry name" value="Tyrosine_recombinase_XerCD"/>
</dbReference>
<organism evidence="3">
    <name type="scientific">uncultured Anaerotruncus sp</name>
    <dbReference type="NCBI Taxonomy" id="905011"/>
    <lineage>
        <taxon>Bacteria</taxon>
        <taxon>Bacillati</taxon>
        <taxon>Bacillota</taxon>
        <taxon>Clostridia</taxon>
        <taxon>Eubacteriales</taxon>
        <taxon>Oscillospiraceae</taxon>
        <taxon>Anaerotruncus</taxon>
        <taxon>environmental samples</taxon>
    </lineage>
</organism>
<dbReference type="EMBL" id="CACRSL010000003">
    <property type="protein sequence ID" value="VYS82172.1"/>
    <property type="molecule type" value="Genomic_DNA"/>
</dbReference>
<evidence type="ECO:0000259" key="2">
    <source>
        <dbReference type="PROSITE" id="PS51898"/>
    </source>
</evidence>
<reference evidence="3" key="1">
    <citation type="submission" date="2019-11" db="EMBL/GenBank/DDBJ databases">
        <authorList>
            <person name="Feng L."/>
        </authorList>
    </citation>
    <scope>NUCLEOTIDE SEQUENCE</scope>
    <source>
        <strain evidence="3">AundefinedLFYP135</strain>
    </source>
</reference>
<dbReference type="GO" id="GO:0015074">
    <property type="term" value="P:DNA integration"/>
    <property type="evidence" value="ECO:0007669"/>
    <property type="project" value="InterPro"/>
</dbReference>
<dbReference type="GO" id="GO:0006310">
    <property type="term" value="P:DNA recombination"/>
    <property type="evidence" value="ECO:0007669"/>
    <property type="project" value="UniProtKB-KW"/>
</dbReference>
<dbReference type="InterPro" id="IPR013762">
    <property type="entry name" value="Integrase-like_cat_sf"/>
</dbReference>
<dbReference type="AlphaFoldDB" id="A0A6N2RMK6"/>
<proteinExistence type="predicted"/>
<evidence type="ECO:0000256" key="1">
    <source>
        <dbReference type="ARBA" id="ARBA00023172"/>
    </source>
</evidence>
<dbReference type="InterPro" id="IPR011010">
    <property type="entry name" value="DNA_brk_join_enz"/>
</dbReference>
<dbReference type="InterPro" id="IPR002104">
    <property type="entry name" value="Integrase_catalytic"/>
</dbReference>
<dbReference type="Gene3D" id="1.10.443.10">
    <property type="entry name" value="Intergrase catalytic core"/>
    <property type="match status" value="1"/>
</dbReference>
<evidence type="ECO:0000313" key="3">
    <source>
        <dbReference type="EMBL" id="VYS82172.1"/>
    </source>
</evidence>
<dbReference type="PANTHER" id="PTHR30349:SF64">
    <property type="entry name" value="PROPHAGE INTEGRASE INTD-RELATED"/>
    <property type="match status" value="1"/>
</dbReference>
<dbReference type="Pfam" id="PF00589">
    <property type="entry name" value="Phage_integrase"/>
    <property type="match status" value="1"/>
</dbReference>
<gene>
    <name evidence="3" type="ORF">AULFYP135_00509</name>
</gene>
<keyword evidence="1" id="KW-0233">DNA recombination</keyword>
<dbReference type="GO" id="GO:0003677">
    <property type="term" value="F:DNA binding"/>
    <property type="evidence" value="ECO:0007669"/>
    <property type="project" value="InterPro"/>
</dbReference>
<accession>A0A6N2RMK6</accession>
<feature type="domain" description="Tyr recombinase" evidence="2">
    <location>
        <begin position="76"/>
        <end position="272"/>
    </location>
</feature>
<dbReference type="SUPFAM" id="SSF56349">
    <property type="entry name" value="DNA breaking-rejoining enzymes"/>
    <property type="match status" value="1"/>
</dbReference>
<dbReference type="PROSITE" id="PS51898">
    <property type="entry name" value="TYR_RECOMBINASE"/>
    <property type="match status" value="1"/>
</dbReference>
<protein>
    <submittedName>
        <fullName evidence="3">Site-specific tyrosine recombinase XerC</fullName>
    </submittedName>
</protein>
<name>A0A6N2RMK6_9FIRM</name>
<dbReference type="PANTHER" id="PTHR30349">
    <property type="entry name" value="PHAGE INTEGRASE-RELATED"/>
    <property type="match status" value="1"/>
</dbReference>
<sequence>MSHILPFIEFCADSYPDAKEITKEMLDHWLLTKNFNADSTRRIAIINIRHFARFLNAIGKKAYIPPSEYNVKAQRYLPYIFTDEELVQLFDSIDSLTNRIDRQEYHPELILPVVFRLELCCGMRPGEPFNLKTEDIDLKTGDIFIRKSKRGKDRHIIVSDDMRDLCTVYNGLAGKREWFFQYPDGGQIPTRWAQWHFSKAWRKSTLFSRGNNPRPYDLRHNFATQTLMRWIDEGRDVMALMPYLSTYMGHVSLEETLYYIHLLPERLKSSPGIDWKMLNDIYQTEEGSDEED</sequence>